<sequence>MIVGVGMKMWFCGTCHEAGWFLLGVAARKED</sequence>
<protein>
    <submittedName>
        <fullName evidence="2">DNL-type domain-containing protein</fullName>
    </submittedName>
</protein>
<keyword evidence="1" id="KW-1185">Reference proteome</keyword>
<evidence type="ECO:0000313" key="1">
    <source>
        <dbReference type="Proteomes" id="UP000046393"/>
    </source>
</evidence>
<reference evidence="2" key="1">
    <citation type="submission" date="2017-02" db="UniProtKB">
        <authorList>
            <consortium name="WormBaseParasite"/>
        </authorList>
    </citation>
    <scope>IDENTIFICATION</scope>
</reference>
<dbReference type="Proteomes" id="UP000046393">
    <property type="component" value="Unplaced"/>
</dbReference>
<dbReference type="WBParaSite" id="SMUV_0001115501-mRNA-1">
    <property type="protein sequence ID" value="SMUV_0001115501-mRNA-1"/>
    <property type="gene ID" value="SMUV_0001115501"/>
</dbReference>
<dbReference type="AlphaFoldDB" id="A0A0N5B1I8"/>
<name>A0A0N5B1I8_9BILA</name>
<proteinExistence type="predicted"/>
<organism evidence="1 2">
    <name type="scientific">Syphacia muris</name>
    <dbReference type="NCBI Taxonomy" id="451379"/>
    <lineage>
        <taxon>Eukaryota</taxon>
        <taxon>Metazoa</taxon>
        <taxon>Ecdysozoa</taxon>
        <taxon>Nematoda</taxon>
        <taxon>Chromadorea</taxon>
        <taxon>Rhabditida</taxon>
        <taxon>Spirurina</taxon>
        <taxon>Oxyuridomorpha</taxon>
        <taxon>Oxyuroidea</taxon>
        <taxon>Oxyuridae</taxon>
        <taxon>Syphacia</taxon>
    </lineage>
</organism>
<accession>A0A0N5B1I8</accession>
<evidence type="ECO:0000313" key="2">
    <source>
        <dbReference type="WBParaSite" id="SMUV_0001115501-mRNA-1"/>
    </source>
</evidence>